<keyword evidence="2" id="KW-1133">Transmembrane helix</keyword>
<organism evidence="4 5">
    <name type="scientific">Fomitopsis schrenkii</name>
    <name type="common">Brown rot fungus</name>
    <dbReference type="NCBI Taxonomy" id="2126942"/>
    <lineage>
        <taxon>Eukaryota</taxon>
        <taxon>Fungi</taxon>
        <taxon>Dikarya</taxon>
        <taxon>Basidiomycota</taxon>
        <taxon>Agaricomycotina</taxon>
        <taxon>Agaricomycetes</taxon>
        <taxon>Polyporales</taxon>
        <taxon>Fomitopsis</taxon>
    </lineage>
</organism>
<evidence type="ECO:0000313" key="4">
    <source>
        <dbReference type="EMBL" id="EPT04864.1"/>
    </source>
</evidence>
<feature type="transmembrane region" description="Helical" evidence="2">
    <location>
        <begin position="60"/>
        <end position="81"/>
    </location>
</feature>
<keyword evidence="2" id="KW-0472">Membrane</keyword>
<evidence type="ECO:0000313" key="5">
    <source>
        <dbReference type="Proteomes" id="UP000015241"/>
    </source>
</evidence>
<feature type="transmembrane region" description="Helical" evidence="2">
    <location>
        <begin position="226"/>
        <end position="251"/>
    </location>
</feature>
<feature type="transmembrane region" description="Helical" evidence="2">
    <location>
        <begin position="93"/>
        <end position="114"/>
    </location>
</feature>
<reference evidence="4 5" key="1">
    <citation type="journal article" date="2012" name="Science">
        <title>The Paleozoic origin of enzymatic lignin decomposition reconstructed from 31 fungal genomes.</title>
        <authorList>
            <person name="Floudas D."/>
            <person name="Binder M."/>
            <person name="Riley R."/>
            <person name="Barry K."/>
            <person name="Blanchette R.A."/>
            <person name="Henrissat B."/>
            <person name="Martinez A.T."/>
            <person name="Otillar R."/>
            <person name="Spatafora J.W."/>
            <person name="Yadav J.S."/>
            <person name="Aerts A."/>
            <person name="Benoit I."/>
            <person name="Boyd A."/>
            <person name="Carlson A."/>
            <person name="Copeland A."/>
            <person name="Coutinho P.M."/>
            <person name="de Vries R.P."/>
            <person name="Ferreira P."/>
            <person name="Findley K."/>
            <person name="Foster B."/>
            <person name="Gaskell J."/>
            <person name="Glotzer D."/>
            <person name="Gorecki P."/>
            <person name="Heitman J."/>
            <person name="Hesse C."/>
            <person name="Hori C."/>
            <person name="Igarashi K."/>
            <person name="Jurgens J.A."/>
            <person name="Kallen N."/>
            <person name="Kersten P."/>
            <person name="Kohler A."/>
            <person name="Kuees U."/>
            <person name="Kumar T.K.A."/>
            <person name="Kuo A."/>
            <person name="LaButti K."/>
            <person name="Larrondo L.F."/>
            <person name="Lindquist E."/>
            <person name="Ling A."/>
            <person name="Lombard V."/>
            <person name="Lucas S."/>
            <person name="Lundell T."/>
            <person name="Martin R."/>
            <person name="McLaughlin D.J."/>
            <person name="Morgenstern I."/>
            <person name="Morin E."/>
            <person name="Murat C."/>
            <person name="Nagy L.G."/>
            <person name="Nolan M."/>
            <person name="Ohm R.A."/>
            <person name="Patyshakuliyeva A."/>
            <person name="Rokas A."/>
            <person name="Ruiz-Duenas F.J."/>
            <person name="Sabat G."/>
            <person name="Salamov A."/>
            <person name="Samejima M."/>
            <person name="Schmutz J."/>
            <person name="Slot J.C."/>
            <person name="St John F."/>
            <person name="Stenlid J."/>
            <person name="Sun H."/>
            <person name="Sun S."/>
            <person name="Syed K."/>
            <person name="Tsang A."/>
            <person name="Wiebenga A."/>
            <person name="Young D."/>
            <person name="Pisabarro A."/>
            <person name="Eastwood D.C."/>
            <person name="Martin F."/>
            <person name="Cullen D."/>
            <person name="Grigoriev I.V."/>
            <person name="Hibbett D.S."/>
        </authorList>
    </citation>
    <scope>NUCLEOTIDE SEQUENCE</scope>
    <source>
        <strain evidence="5">FP-58527</strain>
    </source>
</reference>
<dbReference type="Proteomes" id="UP000015241">
    <property type="component" value="Unassembled WGS sequence"/>
</dbReference>
<keyword evidence="5" id="KW-1185">Reference proteome</keyword>
<gene>
    <name evidence="4" type="ORF">FOMPIDRAFT_1039782</name>
</gene>
<evidence type="ECO:0000259" key="3">
    <source>
        <dbReference type="Pfam" id="PF20151"/>
    </source>
</evidence>
<protein>
    <recommendedName>
        <fullName evidence="3">DUF6533 domain-containing protein</fullName>
    </recommendedName>
</protein>
<feature type="region of interest" description="Disordered" evidence="1">
    <location>
        <begin position="289"/>
        <end position="324"/>
    </location>
</feature>
<feature type="domain" description="DUF6533" evidence="3">
    <location>
        <begin position="26"/>
        <end position="71"/>
    </location>
</feature>
<dbReference type="InParanoid" id="S8EPC0"/>
<dbReference type="InterPro" id="IPR045340">
    <property type="entry name" value="DUF6533"/>
</dbReference>
<dbReference type="eggNOG" id="ENOG502SHQ1">
    <property type="taxonomic scope" value="Eukaryota"/>
</dbReference>
<name>S8EPC0_FOMSC</name>
<dbReference type="EMBL" id="KE504125">
    <property type="protein sequence ID" value="EPT04864.1"/>
    <property type="molecule type" value="Genomic_DNA"/>
</dbReference>
<feature type="transmembrane region" description="Helical" evidence="2">
    <location>
        <begin position="257"/>
        <end position="277"/>
    </location>
</feature>
<keyword evidence="2" id="KW-0812">Transmembrane</keyword>
<sequence length="410" mass="46108">MAPDDMLKAGDDLLHEFLADVETIRYTELASSTIIIFDHLLTLEQEYKLIWTAPWSFGKCLFLINRYYTLLTVIFNNYALFSHDLSDSVSLHWYRWQGWTGVTSFVIAELILLLRLYALYFLDKRVLVFMASSSIIAFAASAGVMGSMLSHITATAHPFPMHPTPFCAAFNVPAYSYAFWIPMLFSECVLCALAVSRFVHMHRTRAGATLFQNGRHLVQALIRDSVWYFLVLTHAGSMFATYLANTIVFVVGTTTEIEIPIGFSVAFACVLANRLCLNTRGMIRRTSSFSTLSTTEPPPSSHDAYSYPSRHAHTNDDSESWEDGLDSEDAEYAEYDGYGYGSGELYTMSTPARSPRTVEGGERLDAIQMRELRRMRSSRRLGGGLGERWGRGRWIGRREAGCESVGVVTV</sequence>
<feature type="transmembrane region" description="Helical" evidence="2">
    <location>
        <begin position="174"/>
        <end position="195"/>
    </location>
</feature>
<feature type="transmembrane region" description="Helical" evidence="2">
    <location>
        <begin position="126"/>
        <end position="154"/>
    </location>
</feature>
<evidence type="ECO:0000256" key="1">
    <source>
        <dbReference type="SAM" id="MobiDB-lite"/>
    </source>
</evidence>
<dbReference type="AlphaFoldDB" id="S8EPC0"/>
<proteinExistence type="predicted"/>
<accession>S8EPC0</accession>
<dbReference type="Pfam" id="PF20151">
    <property type="entry name" value="DUF6533"/>
    <property type="match status" value="1"/>
</dbReference>
<dbReference type="HOGENOM" id="CLU_035509_15_4_1"/>
<evidence type="ECO:0000256" key="2">
    <source>
        <dbReference type="SAM" id="Phobius"/>
    </source>
</evidence>
<dbReference type="OrthoDB" id="3349377at2759"/>